<protein>
    <submittedName>
        <fullName evidence="2">Uncharacterized protein</fullName>
    </submittedName>
</protein>
<reference evidence="2 3" key="1">
    <citation type="journal article" date="2024" name="G3 (Bethesda)">
        <title>Genome assembly of Hibiscus sabdariffa L. provides insights into metabolisms of medicinal natural products.</title>
        <authorList>
            <person name="Kim T."/>
        </authorList>
    </citation>
    <scope>NUCLEOTIDE SEQUENCE [LARGE SCALE GENOMIC DNA]</scope>
    <source>
        <strain evidence="2">TK-2024</strain>
        <tissue evidence="2">Old leaves</tissue>
    </source>
</reference>
<organism evidence="2 3">
    <name type="scientific">Hibiscus sabdariffa</name>
    <name type="common">roselle</name>
    <dbReference type="NCBI Taxonomy" id="183260"/>
    <lineage>
        <taxon>Eukaryota</taxon>
        <taxon>Viridiplantae</taxon>
        <taxon>Streptophyta</taxon>
        <taxon>Embryophyta</taxon>
        <taxon>Tracheophyta</taxon>
        <taxon>Spermatophyta</taxon>
        <taxon>Magnoliopsida</taxon>
        <taxon>eudicotyledons</taxon>
        <taxon>Gunneridae</taxon>
        <taxon>Pentapetalae</taxon>
        <taxon>rosids</taxon>
        <taxon>malvids</taxon>
        <taxon>Malvales</taxon>
        <taxon>Malvaceae</taxon>
        <taxon>Malvoideae</taxon>
        <taxon>Hibiscus</taxon>
    </lineage>
</organism>
<name>A0ABR2R6F3_9ROSI</name>
<evidence type="ECO:0000256" key="1">
    <source>
        <dbReference type="SAM" id="MobiDB-lite"/>
    </source>
</evidence>
<gene>
    <name evidence="2" type="ORF">V6N11_075246</name>
</gene>
<proteinExistence type="predicted"/>
<accession>A0ABR2R6F3</accession>
<dbReference type="Proteomes" id="UP001396334">
    <property type="component" value="Unassembled WGS sequence"/>
</dbReference>
<dbReference type="EMBL" id="JBBPBN010000026">
    <property type="protein sequence ID" value="KAK9008348.1"/>
    <property type="molecule type" value="Genomic_DNA"/>
</dbReference>
<keyword evidence="3" id="KW-1185">Reference proteome</keyword>
<comment type="caution">
    <text evidence="2">The sequence shown here is derived from an EMBL/GenBank/DDBJ whole genome shotgun (WGS) entry which is preliminary data.</text>
</comment>
<sequence>MSLSPSSLPPSSLPLVSPGGQPPDDPPHRDNSHLDGQVNLSGVPIDNQVSPRIEDLPVTMVDSLGVNRVTQNRSEVASADEVMVESNTDTGKTETGPSKVSYAGMVHRNPNATGKNVVDSWEWNADEVTVLDDDYVIDRTGPIPSINGKSTAKSMKGFAMAKRTSTNGVQDVINTGSRFTPLRVKEGVLVGKRGEKDTRHVAINVQGGNMQTQGTPDLFGIYRTKQNLTKEITTNVAQDMINTGSRLASLRMEEGASFMESGEEETSHAVNIVNAGNVANGGTHVINGRTQSKQVKSVATVNGPPIATNTADIQFDARKELPATEVSVGLKNKIEQLKVVSIMADHVVEILSQETVGGSDKHMAVMLSERKQTKQDSVGGKIVKARIWADRTSDEGYRKGFHLWKQAVVKSRPQSAVLEWAQSLSNQLESHAVNGGNVDEEVNVAHANTNESTLTKGVVVVDAPDPLELTSFAVGKVPLELLEH</sequence>
<evidence type="ECO:0000313" key="3">
    <source>
        <dbReference type="Proteomes" id="UP001396334"/>
    </source>
</evidence>
<feature type="region of interest" description="Disordered" evidence="1">
    <location>
        <begin position="1"/>
        <end position="48"/>
    </location>
</feature>
<evidence type="ECO:0000313" key="2">
    <source>
        <dbReference type="EMBL" id="KAK9008348.1"/>
    </source>
</evidence>